<evidence type="ECO:0000256" key="3">
    <source>
        <dbReference type="ARBA" id="ARBA00013650"/>
    </source>
</evidence>
<accession>B6K187</accession>
<feature type="domain" description="Peptidase S26" evidence="12">
    <location>
        <begin position="106"/>
        <end position="151"/>
    </location>
</feature>
<dbReference type="Proteomes" id="UP000001744">
    <property type="component" value="Unassembled WGS sequence"/>
</dbReference>
<dbReference type="Pfam" id="PF10502">
    <property type="entry name" value="Peptidase_S26"/>
    <property type="match status" value="2"/>
</dbReference>
<dbReference type="InterPro" id="IPR000223">
    <property type="entry name" value="Pept_S26A_signal_pept_1"/>
</dbReference>
<dbReference type="AlphaFoldDB" id="B6K187"/>
<dbReference type="GO" id="GO:0006465">
    <property type="term" value="P:signal peptide processing"/>
    <property type="evidence" value="ECO:0007669"/>
    <property type="project" value="InterPro"/>
</dbReference>
<dbReference type="CDD" id="cd06530">
    <property type="entry name" value="S26_SPase_I"/>
    <property type="match status" value="1"/>
</dbReference>
<evidence type="ECO:0000259" key="12">
    <source>
        <dbReference type="Pfam" id="PF10502"/>
    </source>
</evidence>
<evidence type="ECO:0000256" key="5">
    <source>
        <dbReference type="ARBA" id="ARBA00022692"/>
    </source>
</evidence>
<protein>
    <recommendedName>
        <fullName evidence="3">Mitochondrial inner membrane protease subunit 2</fullName>
    </recommendedName>
</protein>
<sequence>MAWTFSFSQGFRTWTHRVLRIGLWIPVYFFVDHNLYSVSSVKGRSMKPTLNPETNLLREDVVLLNKWNSNYRRGDIVTVLSPLNPKLTMVKRIVAIENDIVCTRKPHTKKTTTIPKGHVWIEGDEQFHSVDSNSFGPVPTGLITGKVVWILYPFKRFGSTEIHDIKEVSSSRIKTSSHDK</sequence>
<feature type="active site" evidence="11">
    <location>
        <position position="91"/>
    </location>
</feature>
<dbReference type="Gene3D" id="2.10.109.10">
    <property type="entry name" value="Umud Fragment, subunit A"/>
    <property type="match status" value="1"/>
</dbReference>
<comment type="similarity">
    <text evidence="2">Belongs to the peptidase S26 family. IMP2 subfamily.</text>
</comment>
<dbReference type="EMBL" id="KE651166">
    <property type="protein sequence ID" value="EEB07708.1"/>
    <property type="molecule type" value="Genomic_DNA"/>
</dbReference>
<evidence type="ECO:0000256" key="1">
    <source>
        <dbReference type="ARBA" id="ARBA00004434"/>
    </source>
</evidence>
<evidence type="ECO:0000256" key="11">
    <source>
        <dbReference type="PIRSR" id="PIRSR600223-1"/>
    </source>
</evidence>
<dbReference type="GO" id="GO:0006627">
    <property type="term" value="P:protein processing involved in protein targeting to mitochondrion"/>
    <property type="evidence" value="ECO:0000318"/>
    <property type="project" value="GO_Central"/>
</dbReference>
<dbReference type="PANTHER" id="PTHR46041">
    <property type="entry name" value="MITOCHONDRIAL INNER MEMBRANE PROTEASE SUBUNIT 2"/>
    <property type="match status" value="1"/>
</dbReference>
<evidence type="ECO:0000256" key="2">
    <source>
        <dbReference type="ARBA" id="ARBA00007066"/>
    </source>
</evidence>
<comment type="subcellular location">
    <subcellularLocation>
        <location evidence="1">Mitochondrion inner membrane</location>
        <topology evidence="1">Single-pass membrane protein</topology>
    </subcellularLocation>
</comment>
<dbReference type="GO" id="GO:0004252">
    <property type="term" value="F:serine-type endopeptidase activity"/>
    <property type="evidence" value="ECO:0007669"/>
    <property type="project" value="InterPro"/>
</dbReference>
<keyword evidence="7" id="KW-0378">Hydrolase</keyword>
<keyword evidence="9" id="KW-0496">Mitochondrion</keyword>
<dbReference type="VEuPathDB" id="FungiDB:SJAG_02809"/>
<keyword evidence="15" id="KW-1185">Reference proteome</keyword>
<evidence type="ECO:0000313" key="13">
    <source>
        <dbReference type="EMBL" id="EEB07708.1"/>
    </source>
</evidence>
<dbReference type="OMA" id="WIPVIAW"/>
<dbReference type="eggNOG" id="KOG1568">
    <property type="taxonomic scope" value="Eukaryota"/>
</dbReference>
<dbReference type="SUPFAM" id="SSF51306">
    <property type="entry name" value="LexA/Signal peptidase"/>
    <property type="match status" value="1"/>
</dbReference>
<keyword evidence="8" id="KW-1133">Transmembrane helix</keyword>
<evidence type="ECO:0000256" key="10">
    <source>
        <dbReference type="ARBA" id="ARBA00023136"/>
    </source>
</evidence>
<dbReference type="OrthoDB" id="9996127at2759"/>
<evidence type="ECO:0000256" key="8">
    <source>
        <dbReference type="ARBA" id="ARBA00022989"/>
    </source>
</evidence>
<dbReference type="PANTHER" id="PTHR46041:SF2">
    <property type="entry name" value="MITOCHONDRIAL INNER MEMBRANE PROTEASE SUBUNIT 2"/>
    <property type="match status" value="1"/>
</dbReference>
<evidence type="ECO:0000256" key="4">
    <source>
        <dbReference type="ARBA" id="ARBA00022670"/>
    </source>
</evidence>
<dbReference type="FunFam" id="2.10.109.10:FF:000005">
    <property type="entry name" value="Mitochondrial inner membrane protease subunit"/>
    <property type="match status" value="1"/>
</dbReference>
<dbReference type="GO" id="GO:0042720">
    <property type="term" value="C:mitochondrial inner membrane peptidase complex"/>
    <property type="evidence" value="ECO:0000318"/>
    <property type="project" value="GO_Central"/>
</dbReference>
<reference evidence="13 15" key="1">
    <citation type="journal article" date="2011" name="Science">
        <title>Comparative functional genomics of the fission yeasts.</title>
        <authorList>
            <person name="Rhind N."/>
            <person name="Chen Z."/>
            <person name="Yassour M."/>
            <person name="Thompson D.A."/>
            <person name="Haas B.J."/>
            <person name="Habib N."/>
            <person name="Wapinski I."/>
            <person name="Roy S."/>
            <person name="Lin M.F."/>
            <person name="Heiman D.I."/>
            <person name="Young S.K."/>
            <person name="Furuya K."/>
            <person name="Guo Y."/>
            <person name="Pidoux A."/>
            <person name="Chen H.M."/>
            <person name="Robbertse B."/>
            <person name="Goldberg J.M."/>
            <person name="Aoki K."/>
            <person name="Bayne E.H."/>
            <person name="Berlin A.M."/>
            <person name="Desjardins C.A."/>
            <person name="Dobbs E."/>
            <person name="Dukaj L."/>
            <person name="Fan L."/>
            <person name="FitzGerald M.G."/>
            <person name="French C."/>
            <person name="Gujja S."/>
            <person name="Hansen K."/>
            <person name="Keifenheim D."/>
            <person name="Levin J.Z."/>
            <person name="Mosher R.A."/>
            <person name="Mueller C.A."/>
            <person name="Pfiffner J."/>
            <person name="Priest M."/>
            <person name="Russ C."/>
            <person name="Smialowska A."/>
            <person name="Swoboda P."/>
            <person name="Sykes S.M."/>
            <person name="Vaughn M."/>
            <person name="Vengrova S."/>
            <person name="Yoder R."/>
            <person name="Zeng Q."/>
            <person name="Allshire R."/>
            <person name="Baulcombe D."/>
            <person name="Birren B.W."/>
            <person name="Brown W."/>
            <person name="Ekwall K."/>
            <person name="Kellis M."/>
            <person name="Leatherwood J."/>
            <person name="Levin H."/>
            <person name="Margalit H."/>
            <person name="Martienssen R."/>
            <person name="Nieduszynski C.A."/>
            <person name="Spatafora J.W."/>
            <person name="Friedman N."/>
            <person name="Dalgaard J.Z."/>
            <person name="Baumann P."/>
            <person name="Niki H."/>
            <person name="Regev A."/>
            <person name="Nusbaum C."/>
        </authorList>
    </citation>
    <scope>NUCLEOTIDE SEQUENCE [LARGE SCALE GENOMIC DNA]</scope>
    <source>
        <strain evidence="15">yFS275 / FY16936</strain>
    </source>
</reference>
<proteinExistence type="inferred from homology"/>
<dbReference type="InterPro" id="IPR037730">
    <property type="entry name" value="IMP2"/>
</dbReference>
<dbReference type="HOGENOM" id="CLU_028723_4_1_1"/>
<feature type="domain" description="Peptidase S26" evidence="12">
    <location>
        <begin position="17"/>
        <end position="104"/>
    </location>
</feature>
<dbReference type="GeneID" id="7049472"/>
<dbReference type="STRING" id="402676.B6K187"/>
<evidence type="ECO:0000313" key="14">
    <source>
        <dbReference type="JaponicusDB" id="SJAG_02809"/>
    </source>
</evidence>
<dbReference type="JaponicusDB" id="SJAG_02809">
    <property type="gene designation" value="mmp2"/>
</dbReference>
<feature type="active site" evidence="11">
    <location>
        <position position="45"/>
    </location>
</feature>
<dbReference type="InterPro" id="IPR019533">
    <property type="entry name" value="Peptidase_S26"/>
</dbReference>
<evidence type="ECO:0000256" key="7">
    <source>
        <dbReference type="ARBA" id="ARBA00022801"/>
    </source>
</evidence>
<keyword evidence="6" id="KW-0999">Mitochondrion inner membrane</keyword>
<evidence type="ECO:0000256" key="9">
    <source>
        <dbReference type="ARBA" id="ARBA00023128"/>
    </source>
</evidence>
<dbReference type="InterPro" id="IPR036286">
    <property type="entry name" value="LexA/Signal_pep-like_sf"/>
</dbReference>
<evidence type="ECO:0000313" key="15">
    <source>
        <dbReference type="Proteomes" id="UP000001744"/>
    </source>
</evidence>
<gene>
    <name evidence="14" type="primary">mmp2</name>
    <name evidence="13" type="ORF">SJAG_02809</name>
</gene>
<dbReference type="PRINTS" id="PR00727">
    <property type="entry name" value="LEADERPTASE"/>
</dbReference>
<dbReference type="RefSeq" id="XP_002174001.1">
    <property type="nucleotide sequence ID" value="XM_002173965.2"/>
</dbReference>
<evidence type="ECO:0000256" key="6">
    <source>
        <dbReference type="ARBA" id="ARBA00022792"/>
    </source>
</evidence>
<keyword evidence="5" id="KW-0812">Transmembrane</keyword>
<name>B6K187_SCHJY</name>
<keyword evidence="10" id="KW-0472">Membrane</keyword>
<organism evidence="13 15">
    <name type="scientific">Schizosaccharomyces japonicus (strain yFS275 / FY16936)</name>
    <name type="common">Fission yeast</name>
    <dbReference type="NCBI Taxonomy" id="402676"/>
    <lineage>
        <taxon>Eukaryota</taxon>
        <taxon>Fungi</taxon>
        <taxon>Dikarya</taxon>
        <taxon>Ascomycota</taxon>
        <taxon>Taphrinomycotina</taxon>
        <taxon>Schizosaccharomycetes</taxon>
        <taxon>Schizosaccharomycetales</taxon>
        <taxon>Schizosaccharomycetaceae</taxon>
        <taxon>Schizosaccharomyces</taxon>
    </lineage>
</organism>
<keyword evidence="4" id="KW-0645">Protease</keyword>
<dbReference type="GO" id="GO:0004175">
    <property type="term" value="F:endopeptidase activity"/>
    <property type="evidence" value="ECO:0000318"/>
    <property type="project" value="GO_Central"/>
</dbReference>